<feature type="compositionally biased region" description="Polar residues" evidence="1">
    <location>
        <begin position="104"/>
        <end position="113"/>
    </location>
</feature>
<dbReference type="EMBL" id="SDMP01000004">
    <property type="protein sequence ID" value="RYR63793.1"/>
    <property type="molecule type" value="Genomic_DNA"/>
</dbReference>
<feature type="compositionally biased region" description="Low complexity" evidence="1">
    <location>
        <begin position="64"/>
        <end position="82"/>
    </location>
</feature>
<keyword evidence="3" id="KW-1185">Reference proteome</keyword>
<dbReference type="AlphaFoldDB" id="A0A445DKS4"/>
<evidence type="ECO:0000313" key="2">
    <source>
        <dbReference type="EMBL" id="RYR63793.1"/>
    </source>
</evidence>
<reference evidence="2 3" key="1">
    <citation type="submission" date="2019-01" db="EMBL/GenBank/DDBJ databases">
        <title>Sequencing of cultivated peanut Arachis hypogaea provides insights into genome evolution and oil improvement.</title>
        <authorList>
            <person name="Chen X."/>
        </authorList>
    </citation>
    <scope>NUCLEOTIDE SEQUENCE [LARGE SCALE GENOMIC DNA]</scope>
    <source>
        <strain evidence="3">cv. Fuhuasheng</strain>
        <tissue evidence="2">Leaves</tissue>
    </source>
</reference>
<evidence type="ECO:0000313" key="3">
    <source>
        <dbReference type="Proteomes" id="UP000289738"/>
    </source>
</evidence>
<feature type="region of interest" description="Disordered" evidence="1">
    <location>
        <begin position="64"/>
        <end position="324"/>
    </location>
</feature>
<name>A0A445DKS4_ARAHY</name>
<protein>
    <submittedName>
        <fullName evidence="2">Uncharacterized protein</fullName>
    </submittedName>
</protein>
<feature type="compositionally biased region" description="Low complexity" evidence="1">
    <location>
        <begin position="137"/>
        <end position="146"/>
    </location>
</feature>
<accession>A0A445DKS4</accession>
<comment type="caution">
    <text evidence="2">The sequence shown here is derived from an EMBL/GenBank/DDBJ whole genome shotgun (WGS) entry which is preliminary data.</text>
</comment>
<organism evidence="2 3">
    <name type="scientific">Arachis hypogaea</name>
    <name type="common">Peanut</name>
    <dbReference type="NCBI Taxonomy" id="3818"/>
    <lineage>
        <taxon>Eukaryota</taxon>
        <taxon>Viridiplantae</taxon>
        <taxon>Streptophyta</taxon>
        <taxon>Embryophyta</taxon>
        <taxon>Tracheophyta</taxon>
        <taxon>Spermatophyta</taxon>
        <taxon>Magnoliopsida</taxon>
        <taxon>eudicotyledons</taxon>
        <taxon>Gunneridae</taxon>
        <taxon>Pentapetalae</taxon>
        <taxon>rosids</taxon>
        <taxon>fabids</taxon>
        <taxon>Fabales</taxon>
        <taxon>Fabaceae</taxon>
        <taxon>Papilionoideae</taxon>
        <taxon>50 kb inversion clade</taxon>
        <taxon>dalbergioids sensu lato</taxon>
        <taxon>Dalbergieae</taxon>
        <taxon>Pterocarpus clade</taxon>
        <taxon>Arachis</taxon>
    </lineage>
</organism>
<feature type="compositionally biased region" description="Polar residues" evidence="1">
    <location>
        <begin position="215"/>
        <end position="230"/>
    </location>
</feature>
<feature type="compositionally biased region" description="Low complexity" evidence="1">
    <location>
        <begin position="256"/>
        <end position="300"/>
    </location>
</feature>
<gene>
    <name evidence="2" type="ORF">Ahy_A04g021551</name>
</gene>
<sequence length="324" mass="33296">MEMCYAAQTNKGVVHVYYEHGVSEPVFDEKTGLASSKGKELIVLPDPIPHTYPSINVTANTISTTSPPIPTSEPMNTTIPTPTTIPPTMPTGKGISGPKHKSHTTATSVSYSKSPPKEMAAPTAAASSVKPTPPPKTMAKATVATTSKPNPRPKRMGQSTAAPTTKPNPPPKAVDEESAAVAAAAAAANSDANGGEVNNSAPTAAVNGGDAPVVSQDQVEIQLDLSQPIMSETDDSQQVQQPPVRPSKLPPKRKLSTPSATTQPSSTPSASTTSLPSASTPSATTPSASTLPTSSQPASTETATNLPAMRFVPNPGFKPPRTKN</sequence>
<feature type="compositionally biased region" description="Low complexity" evidence="1">
    <location>
        <begin position="179"/>
        <end position="193"/>
    </location>
</feature>
<evidence type="ECO:0000256" key="1">
    <source>
        <dbReference type="SAM" id="MobiDB-lite"/>
    </source>
</evidence>
<proteinExistence type="predicted"/>
<dbReference type="Proteomes" id="UP000289738">
    <property type="component" value="Chromosome A04"/>
</dbReference>